<dbReference type="EMBL" id="BSXW01000673">
    <property type="protein sequence ID" value="GMF27722.1"/>
    <property type="molecule type" value="Genomic_DNA"/>
</dbReference>
<sequence length="108" mass="11845">MASRNIICWLINNGHDVKAEIVNLNIEVFSALYISVALQNAAKLSTTLAVMAVDAVQLKATISDKMMKGVDQIYLSTATQRVSTFRQLIFNQVEGSTQKIAPCSKVNQ</sequence>
<protein>
    <submittedName>
        <fullName evidence="1">Unnamed protein product</fullName>
    </submittedName>
</protein>
<proteinExistence type="predicted"/>
<organism evidence="1 2">
    <name type="scientific">Phytophthora lilii</name>
    <dbReference type="NCBI Taxonomy" id="2077276"/>
    <lineage>
        <taxon>Eukaryota</taxon>
        <taxon>Sar</taxon>
        <taxon>Stramenopiles</taxon>
        <taxon>Oomycota</taxon>
        <taxon>Peronosporomycetes</taxon>
        <taxon>Peronosporales</taxon>
        <taxon>Peronosporaceae</taxon>
        <taxon>Phytophthora</taxon>
    </lineage>
</organism>
<dbReference type="OrthoDB" id="126215at2759"/>
<accession>A0A9W6U977</accession>
<evidence type="ECO:0000313" key="1">
    <source>
        <dbReference type="EMBL" id="GMF27722.1"/>
    </source>
</evidence>
<evidence type="ECO:0000313" key="2">
    <source>
        <dbReference type="Proteomes" id="UP001165083"/>
    </source>
</evidence>
<reference evidence="1" key="1">
    <citation type="submission" date="2023-04" db="EMBL/GenBank/DDBJ databases">
        <title>Phytophthora lilii NBRC 32176.</title>
        <authorList>
            <person name="Ichikawa N."/>
            <person name="Sato H."/>
            <person name="Tonouchi N."/>
        </authorList>
    </citation>
    <scope>NUCLEOTIDE SEQUENCE</scope>
    <source>
        <strain evidence="1">NBRC 32176</strain>
    </source>
</reference>
<keyword evidence="2" id="KW-1185">Reference proteome</keyword>
<dbReference type="AlphaFoldDB" id="A0A9W6U977"/>
<comment type="caution">
    <text evidence="1">The sequence shown here is derived from an EMBL/GenBank/DDBJ whole genome shotgun (WGS) entry which is preliminary data.</text>
</comment>
<dbReference type="Proteomes" id="UP001165083">
    <property type="component" value="Unassembled WGS sequence"/>
</dbReference>
<name>A0A9W6U977_9STRA</name>
<gene>
    <name evidence="1" type="ORF">Plil01_001162100</name>
</gene>